<feature type="compositionally biased region" description="Low complexity" evidence="12">
    <location>
        <begin position="125"/>
        <end position="147"/>
    </location>
</feature>
<evidence type="ECO:0000256" key="1">
    <source>
        <dbReference type="ARBA" id="ARBA00004123"/>
    </source>
</evidence>
<dbReference type="GO" id="GO:0000981">
    <property type="term" value="F:DNA-binding transcription factor activity, RNA polymerase II-specific"/>
    <property type="evidence" value="ECO:0007669"/>
    <property type="project" value="TreeGrafter"/>
</dbReference>
<keyword evidence="5 11" id="KW-0863">Zinc-finger</keyword>
<dbReference type="PROSITE" id="PS00028">
    <property type="entry name" value="ZINC_FINGER_C2H2_1"/>
    <property type="match status" value="1"/>
</dbReference>
<evidence type="ECO:0000256" key="12">
    <source>
        <dbReference type="SAM" id="MobiDB-lite"/>
    </source>
</evidence>
<dbReference type="InterPro" id="IPR051967">
    <property type="entry name" value="Krueppel_C2H2-ZF"/>
</dbReference>
<evidence type="ECO:0000256" key="2">
    <source>
        <dbReference type="ARBA" id="ARBA00006991"/>
    </source>
</evidence>
<dbReference type="AlphaFoldDB" id="A0AAE1KCZ0"/>
<feature type="domain" description="C2H2-type" evidence="13">
    <location>
        <begin position="37"/>
        <end position="64"/>
    </location>
</feature>
<evidence type="ECO:0000256" key="4">
    <source>
        <dbReference type="ARBA" id="ARBA00022737"/>
    </source>
</evidence>
<dbReference type="EMBL" id="JAWQEG010002971">
    <property type="protein sequence ID" value="KAK3868615.1"/>
    <property type="molecule type" value="Genomic_DNA"/>
</dbReference>
<keyword evidence="3" id="KW-0479">Metal-binding</keyword>
<evidence type="ECO:0000256" key="6">
    <source>
        <dbReference type="ARBA" id="ARBA00022833"/>
    </source>
</evidence>
<sequence>MRKERKVGEEERVEEVTYLCLLQLGAVVYGRRGRGSKVCGYCGKSFVRSDVLVQHVRTHTGEKPYACPHCPYRASQRTHLRLHLRRHDAVGHTQLETLMGSRLHHQSSASLSGQPDIQALRHHQSLAQSSSSSSSSSLSVTQAQSQTHTDIQTLRHPQSTPSSSSPQAQSQGEIAVMRQSHHLSQSSRHSSLHTSHQTDQVSAGSMMTSSISSQEGIQHYNFK</sequence>
<feature type="domain" description="C2H2-type" evidence="13">
    <location>
        <begin position="65"/>
        <end position="87"/>
    </location>
</feature>
<accession>A0AAE1KCZ0</accession>
<keyword evidence="4" id="KW-0677">Repeat</keyword>
<feature type="compositionally biased region" description="Low complexity" evidence="12">
    <location>
        <begin position="182"/>
        <end position="213"/>
    </location>
</feature>
<dbReference type="GO" id="GO:0008270">
    <property type="term" value="F:zinc ion binding"/>
    <property type="evidence" value="ECO:0007669"/>
    <property type="project" value="UniProtKB-KW"/>
</dbReference>
<comment type="subcellular location">
    <subcellularLocation>
        <location evidence="1">Nucleus</location>
    </subcellularLocation>
</comment>
<evidence type="ECO:0000256" key="11">
    <source>
        <dbReference type="PROSITE-ProRule" id="PRU00042"/>
    </source>
</evidence>
<evidence type="ECO:0000259" key="13">
    <source>
        <dbReference type="PROSITE" id="PS50157"/>
    </source>
</evidence>
<dbReference type="InterPro" id="IPR036236">
    <property type="entry name" value="Znf_C2H2_sf"/>
</dbReference>
<keyword evidence="8" id="KW-0238">DNA-binding</keyword>
<evidence type="ECO:0000256" key="5">
    <source>
        <dbReference type="ARBA" id="ARBA00022771"/>
    </source>
</evidence>
<proteinExistence type="inferred from homology"/>
<evidence type="ECO:0000256" key="10">
    <source>
        <dbReference type="ARBA" id="ARBA00023242"/>
    </source>
</evidence>
<name>A0AAE1KCZ0_PETCI</name>
<dbReference type="SUPFAM" id="SSF57667">
    <property type="entry name" value="beta-beta-alpha zinc fingers"/>
    <property type="match status" value="1"/>
</dbReference>
<dbReference type="FunFam" id="3.30.160.60:FF:000045">
    <property type="entry name" value="ZFP69 zinc finger protein B"/>
    <property type="match status" value="1"/>
</dbReference>
<evidence type="ECO:0000256" key="8">
    <source>
        <dbReference type="ARBA" id="ARBA00023125"/>
    </source>
</evidence>
<keyword evidence="9" id="KW-0804">Transcription</keyword>
<keyword evidence="10" id="KW-0539">Nucleus</keyword>
<dbReference type="GO" id="GO:0005634">
    <property type="term" value="C:nucleus"/>
    <property type="evidence" value="ECO:0007669"/>
    <property type="project" value="UniProtKB-SubCell"/>
</dbReference>
<evidence type="ECO:0000256" key="9">
    <source>
        <dbReference type="ARBA" id="ARBA00023163"/>
    </source>
</evidence>
<dbReference type="Proteomes" id="UP001286313">
    <property type="component" value="Unassembled WGS sequence"/>
</dbReference>
<keyword evidence="6" id="KW-0862">Zinc</keyword>
<dbReference type="Gene3D" id="3.30.160.60">
    <property type="entry name" value="Classic Zinc Finger"/>
    <property type="match status" value="2"/>
</dbReference>
<organism evidence="14 15">
    <name type="scientific">Petrolisthes cinctipes</name>
    <name type="common">Flat porcelain crab</name>
    <dbReference type="NCBI Taxonomy" id="88211"/>
    <lineage>
        <taxon>Eukaryota</taxon>
        <taxon>Metazoa</taxon>
        <taxon>Ecdysozoa</taxon>
        <taxon>Arthropoda</taxon>
        <taxon>Crustacea</taxon>
        <taxon>Multicrustacea</taxon>
        <taxon>Malacostraca</taxon>
        <taxon>Eumalacostraca</taxon>
        <taxon>Eucarida</taxon>
        <taxon>Decapoda</taxon>
        <taxon>Pleocyemata</taxon>
        <taxon>Anomura</taxon>
        <taxon>Galatheoidea</taxon>
        <taxon>Porcellanidae</taxon>
        <taxon>Petrolisthes</taxon>
    </lineage>
</organism>
<keyword evidence="7" id="KW-0805">Transcription regulation</keyword>
<dbReference type="InterPro" id="IPR013087">
    <property type="entry name" value="Znf_C2H2_type"/>
</dbReference>
<feature type="compositionally biased region" description="Low complexity" evidence="12">
    <location>
        <begin position="157"/>
        <end position="171"/>
    </location>
</feature>
<reference evidence="14" key="1">
    <citation type="submission" date="2023-10" db="EMBL/GenBank/DDBJ databases">
        <title>Genome assemblies of two species of porcelain crab, Petrolisthes cinctipes and Petrolisthes manimaculis (Anomura: Porcellanidae).</title>
        <authorList>
            <person name="Angst P."/>
        </authorList>
    </citation>
    <scope>NUCLEOTIDE SEQUENCE</scope>
    <source>
        <strain evidence="14">PB745_01</strain>
        <tissue evidence="14">Gill</tissue>
    </source>
</reference>
<dbReference type="PANTHER" id="PTHR45925">
    <property type="entry name" value="ZINC FINGER PROTEIN"/>
    <property type="match status" value="1"/>
</dbReference>
<dbReference type="FunFam" id="3.30.160.60:FF:000446">
    <property type="entry name" value="Zinc finger protein"/>
    <property type="match status" value="1"/>
</dbReference>
<keyword evidence="15" id="KW-1185">Reference proteome</keyword>
<gene>
    <name evidence="14" type="ORF">Pcinc_026002</name>
</gene>
<evidence type="ECO:0000313" key="14">
    <source>
        <dbReference type="EMBL" id="KAK3868615.1"/>
    </source>
</evidence>
<dbReference type="SMART" id="SM00355">
    <property type="entry name" value="ZnF_C2H2"/>
    <property type="match status" value="2"/>
</dbReference>
<dbReference type="PROSITE" id="PS50157">
    <property type="entry name" value="ZINC_FINGER_C2H2_2"/>
    <property type="match status" value="2"/>
</dbReference>
<evidence type="ECO:0000256" key="7">
    <source>
        <dbReference type="ARBA" id="ARBA00023015"/>
    </source>
</evidence>
<dbReference type="GO" id="GO:0000978">
    <property type="term" value="F:RNA polymerase II cis-regulatory region sequence-specific DNA binding"/>
    <property type="evidence" value="ECO:0007669"/>
    <property type="project" value="TreeGrafter"/>
</dbReference>
<protein>
    <recommendedName>
        <fullName evidence="13">C2H2-type domain-containing protein</fullName>
    </recommendedName>
</protein>
<comment type="similarity">
    <text evidence="2">Belongs to the krueppel C2H2-type zinc-finger protein family.</text>
</comment>
<comment type="caution">
    <text evidence="14">The sequence shown here is derived from an EMBL/GenBank/DDBJ whole genome shotgun (WGS) entry which is preliminary data.</text>
</comment>
<feature type="region of interest" description="Disordered" evidence="12">
    <location>
        <begin position="122"/>
        <end position="223"/>
    </location>
</feature>
<evidence type="ECO:0000256" key="3">
    <source>
        <dbReference type="ARBA" id="ARBA00022723"/>
    </source>
</evidence>
<evidence type="ECO:0000313" key="15">
    <source>
        <dbReference type="Proteomes" id="UP001286313"/>
    </source>
</evidence>
<dbReference type="Pfam" id="PF00096">
    <property type="entry name" value="zf-C2H2"/>
    <property type="match status" value="2"/>
</dbReference>